<feature type="transmembrane region" description="Helical" evidence="1">
    <location>
        <begin position="29"/>
        <end position="46"/>
    </location>
</feature>
<dbReference type="AlphaFoldDB" id="A0A7C2K459"/>
<keyword evidence="1" id="KW-0472">Membrane</keyword>
<evidence type="ECO:0000256" key="1">
    <source>
        <dbReference type="SAM" id="Phobius"/>
    </source>
</evidence>
<comment type="caution">
    <text evidence="2">The sequence shown here is derived from an EMBL/GenBank/DDBJ whole genome shotgun (WGS) entry which is preliminary data.</text>
</comment>
<dbReference type="EMBL" id="DSOL01000159">
    <property type="protein sequence ID" value="HEN28140.1"/>
    <property type="molecule type" value="Genomic_DNA"/>
</dbReference>
<reference evidence="2" key="1">
    <citation type="journal article" date="2020" name="mSystems">
        <title>Genome- and Community-Level Interaction Insights into Carbon Utilization and Element Cycling Functions of Hydrothermarchaeota in Hydrothermal Sediment.</title>
        <authorList>
            <person name="Zhou Z."/>
            <person name="Liu Y."/>
            <person name="Xu W."/>
            <person name="Pan J."/>
            <person name="Luo Z.H."/>
            <person name="Li M."/>
        </authorList>
    </citation>
    <scope>NUCLEOTIDE SEQUENCE [LARGE SCALE GENOMIC DNA]</scope>
    <source>
        <strain evidence="2">SpSt-34</strain>
    </source>
</reference>
<gene>
    <name evidence="2" type="ORF">ENQ77_05710</name>
</gene>
<accession>A0A7C2K459</accession>
<protein>
    <submittedName>
        <fullName evidence="2">Uncharacterized protein</fullName>
    </submittedName>
</protein>
<organism evidence="2">
    <name type="scientific">candidate division WOR-3 bacterium</name>
    <dbReference type="NCBI Taxonomy" id="2052148"/>
    <lineage>
        <taxon>Bacteria</taxon>
        <taxon>Bacteria division WOR-3</taxon>
    </lineage>
</organism>
<name>A0A7C2K459_UNCW3</name>
<keyword evidence="1" id="KW-0812">Transmembrane</keyword>
<evidence type="ECO:0000313" key="2">
    <source>
        <dbReference type="EMBL" id="HEN28140.1"/>
    </source>
</evidence>
<feature type="transmembrane region" description="Helical" evidence="1">
    <location>
        <begin position="6"/>
        <end position="22"/>
    </location>
</feature>
<proteinExistence type="predicted"/>
<keyword evidence="1" id="KW-1133">Transmembrane helix</keyword>
<sequence>MLIFLLKLLVLQILLLLPFIFLAHGKISLVVICVILFFVVLLWTVLGTPGGGYGADESEYLDFEMFLDSDDFDDD</sequence>